<organism evidence="1 2">
    <name type="scientific">Saccharomonospora glauca K62</name>
    <dbReference type="NCBI Taxonomy" id="928724"/>
    <lineage>
        <taxon>Bacteria</taxon>
        <taxon>Bacillati</taxon>
        <taxon>Actinomycetota</taxon>
        <taxon>Actinomycetes</taxon>
        <taxon>Pseudonocardiales</taxon>
        <taxon>Pseudonocardiaceae</taxon>
        <taxon>Saccharomonospora</taxon>
    </lineage>
</organism>
<sequence>MVTGILILLGAWWMGPSLFGAGSAEADRKVVDATVTKPVECSKPDAEETVRFQLDGKTYEGLLSGCGHSQDEQVSIAVVDDPTEAEGPVSVFLDATAPGVHDLRRPVGLGLLMLGCVSGGTYAFLLARGPRSGLAAA</sequence>
<gene>
    <name evidence="1" type="ORF">SacglDRAFT_00757</name>
</gene>
<dbReference type="eggNOG" id="ENOG50341X2">
    <property type="taxonomic scope" value="Bacteria"/>
</dbReference>
<dbReference type="AlphaFoldDB" id="I1CYC9"/>
<dbReference type="EMBL" id="CM001484">
    <property type="protein sequence ID" value="EIE97703.1"/>
    <property type="molecule type" value="Genomic_DNA"/>
</dbReference>
<name>I1CYC9_9PSEU</name>
<evidence type="ECO:0000313" key="1">
    <source>
        <dbReference type="EMBL" id="EIE97703.1"/>
    </source>
</evidence>
<reference evidence="2" key="2">
    <citation type="submission" date="2012-01" db="EMBL/GenBank/DDBJ databases">
        <title>Noncontiguous Finished sequence of chromosome of Saccharomonospora glauca K62.</title>
        <authorList>
            <consortium name="US DOE Joint Genome Institute"/>
            <person name="Lucas S."/>
            <person name="Han J."/>
            <person name="Lapidus A."/>
            <person name="Cheng J.-F."/>
            <person name="Goodwin L."/>
            <person name="Pitluck S."/>
            <person name="Peters L."/>
            <person name="Mikhailova N."/>
            <person name="Held B."/>
            <person name="Detter J.C."/>
            <person name="Han C."/>
            <person name="Tapia R."/>
            <person name="Land M."/>
            <person name="Hauser L."/>
            <person name="Kyrpides N."/>
            <person name="Ivanova N."/>
            <person name="Pagani I."/>
            <person name="Brambilla E.-M."/>
            <person name="Klenk H.-P."/>
            <person name="Woyke T."/>
        </authorList>
    </citation>
    <scope>NUCLEOTIDE SEQUENCE [LARGE SCALE GENOMIC DNA]</scope>
    <source>
        <strain evidence="2">K62</strain>
    </source>
</reference>
<reference evidence="1 2" key="1">
    <citation type="submission" date="2011-09" db="EMBL/GenBank/DDBJ databases">
        <authorList>
            <consortium name="US DOE Joint Genome Institute (JGI-PGF)"/>
            <person name="Lucas S."/>
            <person name="Han J."/>
            <person name="Lapidus A."/>
            <person name="Cheng J.-F."/>
            <person name="Goodwin L."/>
            <person name="Pitluck S."/>
            <person name="Peters L."/>
            <person name="Land M.L."/>
            <person name="Hauser L."/>
            <person name="Brambilla E."/>
            <person name="Klenk H.-P."/>
            <person name="Woyke T.J."/>
        </authorList>
    </citation>
    <scope>NUCLEOTIDE SEQUENCE [LARGE SCALE GENOMIC DNA]</scope>
    <source>
        <strain evidence="1 2">K62</strain>
    </source>
</reference>
<keyword evidence="2" id="KW-1185">Reference proteome</keyword>
<dbReference type="HOGENOM" id="CLU_133734_0_0_11"/>
<dbReference type="Proteomes" id="UP000005087">
    <property type="component" value="Chromosome"/>
</dbReference>
<evidence type="ECO:0000313" key="2">
    <source>
        <dbReference type="Proteomes" id="UP000005087"/>
    </source>
</evidence>
<dbReference type="STRING" id="928724.SacglDRAFT_00757"/>
<accession>I1CYC9</accession>
<proteinExistence type="predicted"/>
<protein>
    <submittedName>
        <fullName evidence="1">Uncharacterized protein</fullName>
    </submittedName>
</protein>